<evidence type="ECO:0000256" key="1">
    <source>
        <dbReference type="ARBA" id="ARBA00022729"/>
    </source>
</evidence>
<dbReference type="Proteomes" id="UP001597480">
    <property type="component" value="Unassembled WGS sequence"/>
</dbReference>
<proteinExistence type="predicted"/>
<keyword evidence="1" id="KW-0732">Signal</keyword>
<comment type="caution">
    <text evidence="2">The sequence shown here is derived from an EMBL/GenBank/DDBJ whole genome shotgun (WGS) entry which is preliminary data.</text>
</comment>
<keyword evidence="3" id="KW-1185">Reference proteome</keyword>
<organism evidence="2 3">
    <name type="scientific">Flavobacterium suzhouense</name>
    <dbReference type="NCBI Taxonomy" id="1529638"/>
    <lineage>
        <taxon>Bacteria</taxon>
        <taxon>Pseudomonadati</taxon>
        <taxon>Bacteroidota</taxon>
        <taxon>Flavobacteriia</taxon>
        <taxon>Flavobacteriales</taxon>
        <taxon>Flavobacteriaceae</taxon>
        <taxon>Flavobacterium</taxon>
    </lineage>
</organism>
<sequence length="46" mass="5174">MCEPGLAPGFYFYNNPEINVEVLPAGIYFLNVSAQEGVQHLKFVKE</sequence>
<protein>
    <submittedName>
        <fullName evidence="2">T9SS type A sorting domain-containing protein</fullName>
    </submittedName>
</protein>
<reference evidence="3" key="1">
    <citation type="journal article" date="2019" name="Int. J. Syst. Evol. Microbiol.">
        <title>The Global Catalogue of Microorganisms (GCM) 10K type strain sequencing project: providing services to taxonomists for standard genome sequencing and annotation.</title>
        <authorList>
            <consortium name="The Broad Institute Genomics Platform"/>
            <consortium name="The Broad Institute Genome Sequencing Center for Infectious Disease"/>
            <person name="Wu L."/>
            <person name="Ma J."/>
        </authorList>
    </citation>
    <scope>NUCLEOTIDE SEQUENCE [LARGE SCALE GENOMIC DNA]</scope>
    <source>
        <strain evidence="3">KCTC 42107</strain>
    </source>
</reference>
<dbReference type="EMBL" id="JBHUMD010000003">
    <property type="protein sequence ID" value="MFD2600751.1"/>
    <property type="molecule type" value="Genomic_DNA"/>
</dbReference>
<evidence type="ECO:0000313" key="3">
    <source>
        <dbReference type="Proteomes" id="UP001597480"/>
    </source>
</evidence>
<evidence type="ECO:0000313" key="2">
    <source>
        <dbReference type="EMBL" id="MFD2600751.1"/>
    </source>
</evidence>
<gene>
    <name evidence="2" type="ORF">ACFSR3_01670</name>
</gene>
<accession>A0ABW5NNT2</accession>
<dbReference type="NCBIfam" id="TIGR04183">
    <property type="entry name" value="Por_Secre_tail"/>
    <property type="match status" value="1"/>
</dbReference>
<name>A0ABW5NNT2_9FLAO</name>
<dbReference type="RefSeq" id="WP_379819528.1">
    <property type="nucleotide sequence ID" value="NZ_JBHUMD010000003.1"/>
</dbReference>
<dbReference type="InterPro" id="IPR026444">
    <property type="entry name" value="Secre_tail"/>
</dbReference>